<evidence type="ECO:0000313" key="1">
    <source>
        <dbReference type="EMBL" id="GAA4210565.1"/>
    </source>
</evidence>
<sequence>MRLLGSIVKVLGVLERVSAFVFGGAELAVGGVTAARVVEALDVTEQDPFGF</sequence>
<reference evidence="2" key="1">
    <citation type="journal article" date="2019" name="Int. J. Syst. Evol. Microbiol.">
        <title>The Global Catalogue of Microorganisms (GCM) 10K type strain sequencing project: providing services to taxonomists for standard genome sequencing and annotation.</title>
        <authorList>
            <consortium name="The Broad Institute Genomics Platform"/>
            <consortium name="The Broad Institute Genome Sequencing Center for Infectious Disease"/>
            <person name="Wu L."/>
            <person name="Ma J."/>
        </authorList>
    </citation>
    <scope>NUCLEOTIDE SEQUENCE [LARGE SCALE GENOMIC DNA]</scope>
    <source>
        <strain evidence="2">JCM 17388</strain>
    </source>
</reference>
<proteinExistence type="predicted"/>
<protein>
    <submittedName>
        <fullName evidence="1">Uncharacterized protein</fullName>
    </submittedName>
</protein>
<dbReference type="Proteomes" id="UP001501251">
    <property type="component" value="Unassembled WGS sequence"/>
</dbReference>
<gene>
    <name evidence="1" type="ORF">GCM10022252_78560</name>
</gene>
<organism evidence="1 2">
    <name type="scientific">Streptosporangium oxazolinicum</name>
    <dbReference type="NCBI Taxonomy" id="909287"/>
    <lineage>
        <taxon>Bacteria</taxon>
        <taxon>Bacillati</taxon>
        <taxon>Actinomycetota</taxon>
        <taxon>Actinomycetes</taxon>
        <taxon>Streptosporangiales</taxon>
        <taxon>Streptosporangiaceae</taxon>
        <taxon>Streptosporangium</taxon>
    </lineage>
</organism>
<dbReference type="EMBL" id="BAABAQ010000023">
    <property type="protein sequence ID" value="GAA4210565.1"/>
    <property type="molecule type" value="Genomic_DNA"/>
</dbReference>
<accession>A0ABP8BMM5</accession>
<comment type="caution">
    <text evidence="1">The sequence shown here is derived from an EMBL/GenBank/DDBJ whole genome shotgun (WGS) entry which is preliminary data.</text>
</comment>
<name>A0ABP8BMM5_9ACTN</name>
<evidence type="ECO:0000313" key="2">
    <source>
        <dbReference type="Proteomes" id="UP001501251"/>
    </source>
</evidence>
<keyword evidence="2" id="KW-1185">Reference proteome</keyword>